<dbReference type="CDD" id="cd03319">
    <property type="entry name" value="L-Ala-DL-Glu_epimerase"/>
    <property type="match status" value="1"/>
</dbReference>
<evidence type="ECO:0000256" key="3">
    <source>
        <dbReference type="ARBA" id="ARBA00022842"/>
    </source>
</evidence>
<reference evidence="9 10" key="1">
    <citation type="submission" date="2016-10" db="EMBL/GenBank/DDBJ databases">
        <authorList>
            <person name="de Groot N.N."/>
        </authorList>
    </citation>
    <scope>NUCLEOTIDE SEQUENCE [LARGE SCALE GENOMIC DNA]</scope>
    <source>
        <strain evidence="9 10">DSM 22007</strain>
    </source>
</reference>
<accession>A0A1H9CR95</accession>
<protein>
    <recommendedName>
        <fullName evidence="7">Dipeptide epimerase</fullName>
        <ecNumber evidence="7">5.1.1.-</ecNumber>
    </recommendedName>
</protein>
<organism evidence="9 10">
    <name type="scientific">Thalassovita taeanensis</name>
    <dbReference type="NCBI Taxonomy" id="657014"/>
    <lineage>
        <taxon>Bacteria</taxon>
        <taxon>Pseudomonadati</taxon>
        <taxon>Pseudomonadota</taxon>
        <taxon>Alphaproteobacteria</taxon>
        <taxon>Rhodobacterales</taxon>
        <taxon>Roseobacteraceae</taxon>
        <taxon>Thalassovita</taxon>
    </lineage>
</organism>
<dbReference type="Pfam" id="PF13378">
    <property type="entry name" value="MR_MLE_C"/>
    <property type="match status" value="1"/>
</dbReference>
<dbReference type="EC" id="5.1.1.-" evidence="7"/>
<dbReference type="PANTHER" id="PTHR48080">
    <property type="entry name" value="D-GALACTONATE DEHYDRATASE-RELATED"/>
    <property type="match status" value="1"/>
</dbReference>
<sequence>MQITVEKDIFRLAQVFTISRGSRTEAQVLTVRISDGGVTGWGECVPYARYGETLESVTAEIEALGTSFDRTTLQGLLPAGAARNALDCALWDLEAKKTGKRVWELAGLAAPGPEITAYTLSLASPEAMRAQAAKNAFRPLLKIKLGTPDDMPRLEAVRAGAPQSTIIVDANEGWSAEVYASLAPHLVRLGVALVEQPLPASDDAALIGMARPVPVCADESCHDRASLAGLKGKYDVVNIKLDKTGGLTEALALRDAALADGYKVMVGCMVGSSLAMAPATLVAQGAMVTDLDGPLLLAEDRENALQFDAQGVHPPVAALWG</sequence>
<dbReference type="InterPro" id="IPR013342">
    <property type="entry name" value="Mandelate_racemase_C"/>
</dbReference>
<keyword evidence="3 6" id="KW-0460">Magnesium</keyword>
<dbReference type="InterPro" id="IPR034593">
    <property type="entry name" value="DgoD-like"/>
</dbReference>
<dbReference type="InterPro" id="IPR029017">
    <property type="entry name" value="Enolase-like_N"/>
</dbReference>
<feature type="active site" description="Proton acceptor; specific for (S)-substrate epimerization" evidence="5">
    <location>
        <position position="240"/>
    </location>
</feature>
<dbReference type="RefSeq" id="WP_090269111.1">
    <property type="nucleotide sequence ID" value="NZ_FOEP01000003.1"/>
</dbReference>
<keyword evidence="2 6" id="KW-0479">Metal-binding</keyword>
<dbReference type="SFLD" id="SFLDG00180">
    <property type="entry name" value="muconate_cycloisomerase"/>
    <property type="match status" value="1"/>
</dbReference>
<comment type="similarity">
    <text evidence="1 7">Belongs to the mandelate racemase/muconate lactonizing enzyme family.</text>
</comment>
<gene>
    <name evidence="9" type="ORF">SAMN04488092_103358</name>
</gene>
<evidence type="ECO:0000256" key="6">
    <source>
        <dbReference type="PIRSR" id="PIRSR634603-3"/>
    </source>
</evidence>
<dbReference type="PANTHER" id="PTHR48080:SF3">
    <property type="entry name" value="ENOLASE SUPERFAMILY MEMBER DDB_G0284701"/>
    <property type="match status" value="1"/>
</dbReference>
<dbReference type="EMBL" id="FOEP01000003">
    <property type="protein sequence ID" value="SEQ03684.1"/>
    <property type="molecule type" value="Genomic_DNA"/>
</dbReference>
<evidence type="ECO:0000256" key="4">
    <source>
        <dbReference type="ARBA" id="ARBA00023235"/>
    </source>
</evidence>
<evidence type="ECO:0000256" key="7">
    <source>
        <dbReference type="RuleBase" id="RU366006"/>
    </source>
</evidence>
<dbReference type="InterPro" id="IPR029065">
    <property type="entry name" value="Enolase_C-like"/>
</dbReference>
<dbReference type="Gene3D" id="3.30.390.10">
    <property type="entry name" value="Enolase-like, N-terminal domain"/>
    <property type="match status" value="1"/>
</dbReference>
<name>A0A1H9CR95_9RHOB</name>
<feature type="binding site" evidence="6">
    <location>
        <position position="218"/>
    </location>
    <ligand>
        <name>Mg(2+)</name>
        <dbReference type="ChEBI" id="CHEBI:18420"/>
    </ligand>
</feature>
<dbReference type="SFLD" id="SFLDF00010">
    <property type="entry name" value="dipeptide_epimerase"/>
    <property type="match status" value="1"/>
</dbReference>
<feature type="domain" description="Mandelate racemase/muconate lactonizing enzyme C-terminal" evidence="8">
    <location>
        <begin position="125"/>
        <end position="216"/>
    </location>
</feature>
<keyword evidence="4 7" id="KW-0413">Isomerase</keyword>
<dbReference type="InterPro" id="IPR013341">
    <property type="entry name" value="Mandelate_racemase_N_dom"/>
</dbReference>
<proteinExistence type="inferred from homology"/>
<comment type="cofactor">
    <cofactor evidence="6 7">
        <name>Mg(2+)</name>
        <dbReference type="ChEBI" id="CHEBI:18420"/>
    </cofactor>
    <text evidence="6 7">Binds 1 Mg(2+) ion per subunit.</text>
</comment>
<evidence type="ECO:0000256" key="5">
    <source>
        <dbReference type="PIRSR" id="PIRSR634603-1"/>
    </source>
</evidence>
<dbReference type="SMART" id="SM00922">
    <property type="entry name" value="MR_MLE"/>
    <property type="match status" value="1"/>
</dbReference>
<dbReference type="Gene3D" id="3.20.20.120">
    <property type="entry name" value="Enolase-like C-terminal domain"/>
    <property type="match status" value="1"/>
</dbReference>
<dbReference type="STRING" id="657014.SAMN04488092_103358"/>
<evidence type="ECO:0000256" key="2">
    <source>
        <dbReference type="ARBA" id="ARBA00022723"/>
    </source>
</evidence>
<evidence type="ECO:0000259" key="8">
    <source>
        <dbReference type="SMART" id="SM00922"/>
    </source>
</evidence>
<feature type="active site" description="Proton acceptor; specific for (R)-substrate epimerization" evidence="5">
    <location>
        <position position="144"/>
    </location>
</feature>
<evidence type="ECO:0000256" key="1">
    <source>
        <dbReference type="ARBA" id="ARBA00008031"/>
    </source>
</evidence>
<dbReference type="OrthoDB" id="9782675at2"/>
<dbReference type="GO" id="GO:0016855">
    <property type="term" value="F:racemase and epimerase activity, acting on amino acids and derivatives"/>
    <property type="evidence" value="ECO:0007669"/>
    <property type="project" value="UniProtKB-UniRule"/>
</dbReference>
<feature type="binding site" evidence="6">
    <location>
        <position position="195"/>
    </location>
    <ligand>
        <name>Mg(2+)</name>
        <dbReference type="ChEBI" id="CHEBI:18420"/>
    </ligand>
</feature>
<dbReference type="SFLD" id="SFLDS00001">
    <property type="entry name" value="Enolase"/>
    <property type="match status" value="1"/>
</dbReference>
<dbReference type="NCBIfam" id="NF042940">
    <property type="entry name" value="racemase_DgcA"/>
    <property type="match status" value="1"/>
</dbReference>
<keyword evidence="10" id="KW-1185">Reference proteome</keyword>
<dbReference type="InterPro" id="IPR036849">
    <property type="entry name" value="Enolase-like_C_sf"/>
</dbReference>
<evidence type="ECO:0000313" key="9">
    <source>
        <dbReference type="EMBL" id="SEQ03684.1"/>
    </source>
</evidence>
<dbReference type="Pfam" id="PF02746">
    <property type="entry name" value="MR_MLE_N"/>
    <property type="match status" value="1"/>
</dbReference>
<dbReference type="InterPro" id="IPR034603">
    <property type="entry name" value="Dipeptide_epimerase"/>
</dbReference>
<dbReference type="SUPFAM" id="SSF51604">
    <property type="entry name" value="Enolase C-terminal domain-like"/>
    <property type="match status" value="1"/>
</dbReference>
<dbReference type="Proteomes" id="UP000198634">
    <property type="component" value="Unassembled WGS sequence"/>
</dbReference>
<feature type="binding site" evidence="6">
    <location>
        <position position="169"/>
    </location>
    <ligand>
        <name>Mg(2+)</name>
        <dbReference type="ChEBI" id="CHEBI:18420"/>
    </ligand>
</feature>
<dbReference type="AlphaFoldDB" id="A0A1H9CR95"/>
<dbReference type="SUPFAM" id="SSF54826">
    <property type="entry name" value="Enolase N-terminal domain-like"/>
    <property type="match status" value="1"/>
</dbReference>
<dbReference type="GO" id="GO:0046872">
    <property type="term" value="F:metal ion binding"/>
    <property type="evidence" value="ECO:0007669"/>
    <property type="project" value="UniProtKB-KW"/>
</dbReference>
<evidence type="ECO:0000313" key="10">
    <source>
        <dbReference type="Proteomes" id="UP000198634"/>
    </source>
</evidence>